<protein>
    <recommendedName>
        <fullName evidence="4">Methionyl-tRNA formyltransferase</fullName>
    </recommendedName>
</protein>
<organism evidence="3">
    <name type="scientific">Percolomonas cosmopolitus</name>
    <dbReference type="NCBI Taxonomy" id="63605"/>
    <lineage>
        <taxon>Eukaryota</taxon>
        <taxon>Discoba</taxon>
        <taxon>Heterolobosea</taxon>
        <taxon>Tetramitia</taxon>
        <taxon>Eutetramitia</taxon>
        <taxon>Percolomonadidae</taxon>
        <taxon>Percolomonas</taxon>
    </lineage>
</organism>
<dbReference type="Pfam" id="PF02911">
    <property type="entry name" value="Formyl_trans_C"/>
    <property type="match status" value="1"/>
</dbReference>
<feature type="domain" description="Formyl transferase N-terminal" evidence="1">
    <location>
        <begin position="85"/>
        <end position="283"/>
    </location>
</feature>
<dbReference type="GO" id="GO:0004479">
    <property type="term" value="F:methionyl-tRNA formyltransferase activity"/>
    <property type="evidence" value="ECO:0007669"/>
    <property type="project" value="TreeGrafter"/>
</dbReference>
<evidence type="ECO:0008006" key="4">
    <source>
        <dbReference type="Google" id="ProtNLM"/>
    </source>
</evidence>
<accession>A0A7S1KM45</accession>
<dbReference type="PANTHER" id="PTHR11138:SF5">
    <property type="entry name" value="METHIONYL-TRNA FORMYLTRANSFERASE, MITOCHONDRIAL"/>
    <property type="match status" value="1"/>
</dbReference>
<evidence type="ECO:0000259" key="1">
    <source>
        <dbReference type="Pfam" id="PF00551"/>
    </source>
</evidence>
<dbReference type="InterPro" id="IPR036477">
    <property type="entry name" value="Formyl_transf_N_sf"/>
</dbReference>
<dbReference type="EMBL" id="HBGD01001984">
    <property type="protein sequence ID" value="CAD9078422.1"/>
    <property type="molecule type" value="Transcribed_RNA"/>
</dbReference>
<dbReference type="InterPro" id="IPR011034">
    <property type="entry name" value="Formyl_transferase-like_C_sf"/>
</dbReference>
<evidence type="ECO:0000313" key="3">
    <source>
        <dbReference type="EMBL" id="CAD9078422.1"/>
    </source>
</evidence>
<sequence>MSFHNLKSFHAPTGHLLSKTLNKSRCRFFHSHCRKSIHKCSPLNAHSQRPSFAPLRQHPFQTSFYFSKRPYHILFFGTDHFALETLKALHKHCIQSGNKNDSLHVITPPDSSHMRKQVVHPVKRYAIENGLFFVDVPHERRWPKDLKDLRTFIAQSRKVDVFNEEASGEKAPTTRQIRPEEVPSHFDVGVVVSFRYLVPQFIVQQFKVGAFNIHPSDLPKYRGPAPLVWTLANGEHSTRISFIQLFSKFDHGTVVHQSPPIEIPSNEMYASLYSRIAKTSAEMSVHFINGHSKEELKKLLQPCESAETLEATDYIPASEKHPFAPKINQEKHCFVSFHDNTSTEILNKFRAFSQHWNLHTTVHGKTLYIHKMCPITDTEELEEIEQKFSSVAAPGEVIFNKKRKNVYVQCADGQALTLQEVQYAGRRQTNSEGFAAGLSLRHNQRKLLTEK</sequence>
<reference evidence="3" key="1">
    <citation type="submission" date="2021-01" db="EMBL/GenBank/DDBJ databases">
        <authorList>
            <person name="Corre E."/>
            <person name="Pelletier E."/>
            <person name="Niang G."/>
            <person name="Scheremetjew M."/>
            <person name="Finn R."/>
            <person name="Kale V."/>
            <person name="Holt S."/>
            <person name="Cochrane G."/>
            <person name="Meng A."/>
            <person name="Brown T."/>
            <person name="Cohen L."/>
        </authorList>
    </citation>
    <scope>NUCLEOTIDE SEQUENCE</scope>
    <source>
        <strain evidence="3">WS</strain>
    </source>
</reference>
<dbReference type="GO" id="GO:0005739">
    <property type="term" value="C:mitochondrion"/>
    <property type="evidence" value="ECO:0007669"/>
    <property type="project" value="TreeGrafter"/>
</dbReference>
<dbReference type="SUPFAM" id="SSF50486">
    <property type="entry name" value="FMT C-terminal domain-like"/>
    <property type="match status" value="1"/>
</dbReference>
<feature type="domain" description="Formyl transferase C-terminal" evidence="2">
    <location>
        <begin position="331"/>
        <end position="437"/>
    </location>
</feature>
<dbReference type="AlphaFoldDB" id="A0A7S1KM45"/>
<gene>
    <name evidence="3" type="ORF">PCOS0759_LOCUS1654</name>
</gene>
<dbReference type="PANTHER" id="PTHR11138">
    <property type="entry name" value="METHIONYL-TRNA FORMYLTRANSFERASE"/>
    <property type="match status" value="1"/>
</dbReference>
<name>A0A7S1KM45_9EUKA</name>
<dbReference type="InterPro" id="IPR002376">
    <property type="entry name" value="Formyl_transf_N"/>
</dbReference>
<evidence type="ECO:0000259" key="2">
    <source>
        <dbReference type="Pfam" id="PF02911"/>
    </source>
</evidence>
<dbReference type="Gene3D" id="3.40.50.12230">
    <property type="match status" value="1"/>
</dbReference>
<dbReference type="InterPro" id="IPR005793">
    <property type="entry name" value="Formyl_trans_C"/>
</dbReference>
<dbReference type="SUPFAM" id="SSF53328">
    <property type="entry name" value="Formyltransferase"/>
    <property type="match status" value="1"/>
</dbReference>
<proteinExistence type="predicted"/>
<dbReference type="Pfam" id="PF00551">
    <property type="entry name" value="Formyl_trans_N"/>
    <property type="match status" value="1"/>
</dbReference>